<name>A0A1W6L746_9BURK</name>
<accession>A0A1W6L746</accession>
<dbReference type="STRING" id="946333.A4W93_08935"/>
<dbReference type="AlphaFoldDB" id="A0A1W6L746"/>
<proteinExistence type="predicted"/>
<protein>
    <submittedName>
        <fullName evidence="1">Uncharacterized protein</fullName>
    </submittedName>
</protein>
<evidence type="ECO:0000313" key="2">
    <source>
        <dbReference type="Proteomes" id="UP000193427"/>
    </source>
</evidence>
<dbReference type="PROSITE" id="PS50206">
    <property type="entry name" value="RHODANESE_3"/>
    <property type="match status" value="1"/>
</dbReference>
<reference evidence="1 2" key="1">
    <citation type="submission" date="2016-04" db="EMBL/GenBank/DDBJ databases">
        <title>Complete genome sequence of natural rubber-degrading, novel Gram-negative bacterium, Rhizobacter gummiphilus strain NS21.</title>
        <authorList>
            <person name="Tabata M."/>
            <person name="Kasai D."/>
            <person name="Fukuda M."/>
        </authorList>
    </citation>
    <scope>NUCLEOTIDE SEQUENCE [LARGE SCALE GENOMIC DNA]</scope>
    <source>
        <strain evidence="1 2">NS21</strain>
    </source>
</reference>
<dbReference type="EMBL" id="CP015118">
    <property type="protein sequence ID" value="ARN20026.1"/>
    <property type="molecule type" value="Genomic_DNA"/>
</dbReference>
<dbReference type="Proteomes" id="UP000193427">
    <property type="component" value="Chromosome"/>
</dbReference>
<keyword evidence="2" id="KW-1185">Reference proteome</keyword>
<dbReference type="InterPro" id="IPR036873">
    <property type="entry name" value="Rhodanese-like_dom_sf"/>
</dbReference>
<evidence type="ECO:0000313" key="1">
    <source>
        <dbReference type="EMBL" id="ARN20026.1"/>
    </source>
</evidence>
<dbReference type="SUPFAM" id="SSF52821">
    <property type="entry name" value="Rhodanese/Cell cycle control phosphatase"/>
    <property type="match status" value="1"/>
</dbReference>
<dbReference type="Gene3D" id="3.40.250.10">
    <property type="entry name" value="Rhodanese-like domain"/>
    <property type="match status" value="1"/>
</dbReference>
<sequence>MRRELVAWLCALAAVPAWAGVAPGGTMPEALKGINPASSVCKREDVVAGAAGTSPAAAARRDAACAVTPSQLDALRGDPRTVLVDVRASPAPLPEGLATMTMPLSAVRTKAFLQDKTVVLLGSGRMERELYEACGALLAQGFARVRVLQGGVPNWPVAVRAGEVPSWSLTAAELWAESQFDGNVVLVSARQAGLRKPLPEAVELPALTPDAARAAVKRWRRDHKAAHLSAVVLAAAPEDGDDAVQRLREALHPVPVLVYTGNDSTYLRQMVQQKTVWAAQARGPRKPACGL</sequence>
<dbReference type="RefSeq" id="WP_085750294.1">
    <property type="nucleotide sequence ID" value="NZ_BSPR01000008.1"/>
</dbReference>
<dbReference type="KEGG" id="rgu:A4W93_08935"/>
<dbReference type="InterPro" id="IPR001763">
    <property type="entry name" value="Rhodanese-like_dom"/>
</dbReference>
<gene>
    <name evidence="1" type="ORF">A4W93_08935</name>
</gene>
<organism evidence="1 2">
    <name type="scientific">Piscinibacter gummiphilus</name>
    <dbReference type="NCBI Taxonomy" id="946333"/>
    <lineage>
        <taxon>Bacteria</taxon>
        <taxon>Pseudomonadati</taxon>
        <taxon>Pseudomonadota</taxon>
        <taxon>Betaproteobacteria</taxon>
        <taxon>Burkholderiales</taxon>
        <taxon>Sphaerotilaceae</taxon>
        <taxon>Piscinibacter</taxon>
    </lineage>
</organism>